<organism evidence="10 11">
    <name type="scientific">Thermacetogenium phaeum</name>
    <dbReference type="NCBI Taxonomy" id="85874"/>
    <lineage>
        <taxon>Bacteria</taxon>
        <taxon>Bacillati</taxon>
        <taxon>Bacillota</taxon>
        <taxon>Clostridia</taxon>
        <taxon>Thermoanaerobacterales</taxon>
        <taxon>Thermoanaerobacteraceae</taxon>
        <taxon>Thermacetogenium</taxon>
    </lineage>
</organism>
<evidence type="ECO:0000256" key="4">
    <source>
        <dbReference type="ARBA" id="ARBA00022723"/>
    </source>
</evidence>
<dbReference type="InterPro" id="IPR038521">
    <property type="entry name" value="ThiC/Bza_core_dom"/>
</dbReference>
<dbReference type="EC" id="4.1.99.17" evidence="9"/>
<keyword evidence="7" id="KW-0411">Iron-sulfur</keyword>
<evidence type="ECO:0000256" key="1">
    <source>
        <dbReference type="ARBA" id="ARBA00001966"/>
    </source>
</evidence>
<keyword evidence="3" id="KW-0949">S-adenosyl-L-methionine</keyword>
<evidence type="ECO:0000313" key="10">
    <source>
        <dbReference type="EMBL" id="KUK36186.1"/>
    </source>
</evidence>
<gene>
    <name evidence="10" type="ORF">XD66_1105</name>
</gene>
<protein>
    <recommendedName>
        <fullName evidence="9">Phosphomethylpyrimidine synthase</fullName>
        <ecNumber evidence="9">4.1.99.17</ecNumber>
    </recommendedName>
</protein>
<dbReference type="AlphaFoldDB" id="A0A117LB01"/>
<evidence type="ECO:0000256" key="6">
    <source>
        <dbReference type="ARBA" id="ARBA00023004"/>
    </source>
</evidence>
<evidence type="ECO:0000256" key="9">
    <source>
        <dbReference type="NCBIfam" id="TIGR00190"/>
    </source>
</evidence>
<keyword evidence="2" id="KW-0004">4Fe-4S</keyword>
<evidence type="ECO:0000313" key="11">
    <source>
        <dbReference type="Proteomes" id="UP000053326"/>
    </source>
</evidence>
<keyword evidence="4" id="KW-0479">Metal-binding</keyword>
<evidence type="ECO:0000256" key="3">
    <source>
        <dbReference type="ARBA" id="ARBA00022691"/>
    </source>
</evidence>
<dbReference type="PATRIC" id="fig|85874.4.peg.522"/>
<dbReference type="EMBL" id="LGFO01000145">
    <property type="protein sequence ID" value="KUK36186.1"/>
    <property type="molecule type" value="Genomic_DNA"/>
</dbReference>
<dbReference type="GO" id="GO:0009228">
    <property type="term" value="P:thiamine biosynthetic process"/>
    <property type="evidence" value="ECO:0007669"/>
    <property type="project" value="UniProtKB-UniRule"/>
</dbReference>
<comment type="caution">
    <text evidence="10">The sequence shown here is derived from an EMBL/GenBank/DDBJ whole genome shotgun (WGS) entry which is preliminary data.</text>
</comment>
<dbReference type="Gene3D" id="3.20.20.540">
    <property type="entry name" value="Radical SAM ThiC family, central domain"/>
    <property type="match status" value="1"/>
</dbReference>
<dbReference type="InterPro" id="IPR002817">
    <property type="entry name" value="ThiC/BzaA/B"/>
</dbReference>
<name>A0A117LB01_9THEO</name>
<dbReference type="NCBIfam" id="TIGR00190">
    <property type="entry name" value="thiC"/>
    <property type="match status" value="1"/>
</dbReference>
<dbReference type="GO" id="GO:0046872">
    <property type="term" value="F:metal ion binding"/>
    <property type="evidence" value="ECO:0007669"/>
    <property type="project" value="UniProtKB-KW"/>
</dbReference>
<sequence length="429" mass="45607">MSRVLDARAGRITPEMERVAAEEKVDVESILAGLAEGTVVIPGNVNRRAPKPCGIGKGLRIKVNALIGTSSDRDDRQMELRKIAAAEAAGCDSFMDLSTGGDIDEMRRLTLAHAGVPVGSVPIYQAAIEAIERRGSIVAMTPDDMFEVVEKQARDGIDFMAVHSALNFAVLERLQACGRVTDIVSRGGAFLTGWMLHNQRENPFYEQFDRLLEILLKYDVTLSLGDAIRPGSTADSLDGAQLQGMIVAGELVRRAREAGVQVMVEGPGHVPLHHVEATIQLQKSLCGGAPYFILGTLATDVAPGYDHITAAIGGALAGAAGADFICYVTPAEHLGLPTEQDVREGVIAARIAAHAADLARGNRQAWERDLQMARARVALDPEKQIELAVDPERARSLLGGGEAHYTCAACGPDCAAQVAAGYFGIGRAV</sequence>
<dbReference type="GO" id="GO:0005829">
    <property type="term" value="C:cytosol"/>
    <property type="evidence" value="ECO:0007669"/>
    <property type="project" value="TreeGrafter"/>
</dbReference>
<evidence type="ECO:0000256" key="7">
    <source>
        <dbReference type="ARBA" id="ARBA00023014"/>
    </source>
</evidence>
<evidence type="ECO:0000256" key="5">
    <source>
        <dbReference type="ARBA" id="ARBA00022833"/>
    </source>
</evidence>
<dbReference type="NCBIfam" id="NF009895">
    <property type="entry name" value="PRK13352.1"/>
    <property type="match status" value="1"/>
</dbReference>
<keyword evidence="5" id="KW-0862">Zinc</keyword>
<dbReference type="GO" id="GO:0051539">
    <property type="term" value="F:4 iron, 4 sulfur cluster binding"/>
    <property type="evidence" value="ECO:0007669"/>
    <property type="project" value="UniProtKB-KW"/>
</dbReference>
<dbReference type="PANTHER" id="PTHR30557:SF1">
    <property type="entry name" value="PHOSPHOMETHYLPYRIMIDINE SYNTHASE, CHLOROPLASTIC"/>
    <property type="match status" value="1"/>
</dbReference>
<dbReference type="SFLD" id="SFLDS00113">
    <property type="entry name" value="Radical_SAM_Phosphomethylpyrim"/>
    <property type="match status" value="1"/>
</dbReference>
<dbReference type="Proteomes" id="UP000053326">
    <property type="component" value="Unassembled WGS sequence"/>
</dbReference>
<accession>A0A117LB01</accession>
<reference evidence="11" key="1">
    <citation type="journal article" date="2015" name="MBio">
        <title>Genome-Resolved Metagenomic Analysis Reveals Roles for Candidate Phyla and Other Microbial Community Members in Biogeochemical Transformations in Oil Reservoirs.</title>
        <authorList>
            <person name="Hu P."/>
            <person name="Tom L."/>
            <person name="Singh A."/>
            <person name="Thomas B.C."/>
            <person name="Baker B.J."/>
            <person name="Piceno Y.M."/>
            <person name="Andersen G.L."/>
            <person name="Banfield J.F."/>
        </authorList>
    </citation>
    <scope>NUCLEOTIDE SEQUENCE [LARGE SCALE GENOMIC DNA]</scope>
</reference>
<proteinExistence type="predicted"/>
<dbReference type="PANTHER" id="PTHR30557">
    <property type="entry name" value="THIAMINE BIOSYNTHESIS PROTEIN THIC"/>
    <property type="match status" value="1"/>
</dbReference>
<dbReference type="Pfam" id="PF01964">
    <property type="entry name" value="ThiC_Rad_SAM"/>
    <property type="match status" value="1"/>
</dbReference>
<dbReference type="GO" id="GO:0070284">
    <property type="term" value="F:phosphomethylpyrimidine synthase activity"/>
    <property type="evidence" value="ECO:0007669"/>
    <property type="project" value="UniProtKB-EC"/>
</dbReference>
<comment type="cofactor">
    <cofactor evidence="1">
        <name>[4Fe-4S] cluster</name>
        <dbReference type="ChEBI" id="CHEBI:49883"/>
    </cofactor>
</comment>
<dbReference type="SFLD" id="SFLDF00407">
    <property type="entry name" value="phosphomethylpyrimidine_syntha"/>
    <property type="match status" value="1"/>
</dbReference>
<keyword evidence="8" id="KW-0456">Lyase</keyword>
<dbReference type="Gene3D" id="6.10.250.620">
    <property type="match status" value="1"/>
</dbReference>
<dbReference type="SFLD" id="SFLDG01114">
    <property type="entry name" value="phosphomethylpyrimidine_syntha"/>
    <property type="match status" value="1"/>
</dbReference>
<evidence type="ECO:0000256" key="8">
    <source>
        <dbReference type="ARBA" id="ARBA00023239"/>
    </source>
</evidence>
<evidence type="ECO:0000256" key="2">
    <source>
        <dbReference type="ARBA" id="ARBA00022485"/>
    </source>
</evidence>
<dbReference type="NCBIfam" id="TIGR04386">
    <property type="entry name" value="ThiC_like_1"/>
    <property type="match status" value="1"/>
</dbReference>
<keyword evidence="6" id="KW-0408">Iron</keyword>